<dbReference type="Gene3D" id="2.40.170.20">
    <property type="entry name" value="TonB-dependent receptor, beta-barrel domain"/>
    <property type="match status" value="1"/>
</dbReference>
<keyword evidence="6" id="KW-0408">Iron</keyword>
<dbReference type="EMBL" id="JACHOQ010000002">
    <property type="protein sequence ID" value="MBB5739723.1"/>
    <property type="molecule type" value="Genomic_DNA"/>
</dbReference>
<proteinExistence type="inferred from homology"/>
<evidence type="ECO:0000259" key="14">
    <source>
        <dbReference type="Pfam" id="PF00593"/>
    </source>
</evidence>
<feature type="chain" id="PRO_5031110905" evidence="13">
    <location>
        <begin position="25"/>
        <end position="760"/>
    </location>
</feature>
<keyword evidence="7" id="KW-0406">Ion transport</keyword>
<evidence type="ECO:0000256" key="10">
    <source>
        <dbReference type="ARBA" id="ARBA00023237"/>
    </source>
</evidence>
<evidence type="ECO:0000256" key="9">
    <source>
        <dbReference type="ARBA" id="ARBA00023136"/>
    </source>
</evidence>
<gene>
    <name evidence="16" type="ORF">GGQ93_001425</name>
</gene>
<dbReference type="Proteomes" id="UP000527324">
    <property type="component" value="Unassembled WGS sequence"/>
</dbReference>
<dbReference type="InterPro" id="IPR039426">
    <property type="entry name" value="TonB-dep_rcpt-like"/>
</dbReference>
<evidence type="ECO:0000256" key="13">
    <source>
        <dbReference type="SAM" id="SignalP"/>
    </source>
</evidence>
<evidence type="ECO:0000259" key="15">
    <source>
        <dbReference type="Pfam" id="PF07715"/>
    </source>
</evidence>
<evidence type="ECO:0000256" key="2">
    <source>
        <dbReference type="ARBA" id="ARBA00022448"/>
    </source>
</evidence>
<keyword evidence="8 12" id="KW-0798">TonB box</keyword>
<evidence type="ECO:0000313" key="16">
    <source>
        <dbReference type="EMBL" id="MBB5739723.1"/>
    </source>
</evidence>
<dbReference type="GO" id="GO:0006826">
    <property type="term" value="P:iron ion transport"/>
    <property type="evidence" value="ECO:0007669"/>
    <property type="project" value="UniProtKB-KW"/>
</dbReference>
<evidence type="ECO:0000256" key="12">
    <source>
        <dbReference type="RuleBase" id="RU003357"/>
    </source>
</evidence>
<dbReference type="RefSeq" id="WP_183215972.1">
    <property type="nucleotide sequence ID" value="NZ_CAJFZW010000005.1"/>
</dbReference>
<evidence type="ECO:0000256" key="5">
    <source>
        <dbReference type="ARBA" id="ARBA00022692"/>
    </source>
</evidence>
<keyword evidence="2 11" id="KW-0813">Transport</keyword>
<name>A0A7W9F9V2_9CAUL</name>
<protein>
    <submittedName>
        <fullName evidence="16">Outer membrane receptor protein involved in Fe transport</fullName>
    </submittedName>
</protein>
<keyword evidence="13" id="KW-0732">Signal</keyword>
<keyword evidence="4" id="KW-0410">Iron transport</keyword>
<keyword evidence="3 11" id="KW-1134">Transmembrane beta strand</keyword>
<dbReference type="Pfam" id="PF00593">
    <property type="entry name" value="TonB_dep_Rec_b-barrel"/>
    <property type="match status" value="1"/>
</dbReference>
<dbReference type="AlphaFoldDB" id="A0A7W9F9V2"/>
<keyword evidence="5 11" id="KW-0812">Transmembrane</keyword>
<sequence length="760" mass="82529">MSRLHLLASTAIAVLALSPLGARAQTGDQTTTLDEIVVTGEKTDRSLQDTPTSVGVVTARRINQEAIQSLAEIFQRTANMSETYGHNGFTIRGINNNGVSGGGDSSLATIYVDGAPLPAAITFNGPTDVWDMRQVEVFRGPQSTLQGLNALAGAVVMRTVDPTFDWDLRTRATIASPDETTLAVAGGGPLIADELAFRLSAEKRDGDGFTHNVTLDQPEDPVDSLTVRGRLLWTPKALPGFEARLGYTRFESDGGYLFVYTNTNAPDFYENRRAFSDTANLSHVEADLATLELTQRLSDRLSISAVTSWSDVAQRVQYDGDGTAQAVSYGKNGDDFETLTQELRLNYQGDRLHGLIGAFYYDRDQRRISASRTDVPTPVNTIAGLLSAGGFPTSAAAAIAAQYAAVLPVIPVDYTGDFPAQVTTYALFGDGEWNLTDRLSIVGGFRWDHEENTTQVTQSARFAGVYPDPAAFGAAGSPLYLAVTGINAGVAAMVAQAGSATPPATREFEAFLPKLGVLYDLTPDVTAGFVVQRGYRSGGSSSNTARSQLFAYDPEYTWNYEASLRSAWLDGALTVNANAYYVDWTDQQVYVNFGINLYDSHTVNAGRSHLYGFEIETAHRLSSTFDWYASAGYTRTHFDEFTTTVNGQTSDLTGSEFSFAPRWTLALGGNYRWGDGFVANLNANYRSEVFTSTGFSQGDSRVSGRTLVNGKIGYETGPWGAYVYAKNLFDEHYMSYDRAQTNQAVLGDPRVVGLMLQARW</sequence>
<evidence type="ECO:0000256" key="3">
    <source>
        <dbReference type="ARBA" id="ARBA00022452"/>
    </source>
</evidence>
<dbReference type="InterPro" id="IPR012910">
    <property type="entry name" value="Plug_dom"/>
</dbReference>
<dbReference type="PANTHER" id="PTHR32552:SF81">
    <property type="entry name" value="TONB-DEPENDENT OUTER MEMBRANE RECEPTOR"/>
    <property type="match status" value="1"/>
</dbReference>
<keyword evidence="10 11" id="KW-0998">Cell outer membrane</keyword>
<dbReference type="GO" id="GO:0009279">
    <property type="term" value="C:cell outer membrane"/>
    <property type="evidence" value="ECO:0007669"/>
    <property type="project" value="UniProtKB-SubCell"/>
</dbReference>
<evidence type="ECO:0000256" key="1">
    <source>
        <dbReference type="ARBA" id="ARBA00004571"/>
    </source>
</evidence>
<dbReference type="PROSITE" id="PS52016">
    <property type="entry name" value="TONB_DEPENDENT_REC_3"/>
    <property type="match status" value="1"/>
</dbReference>
<evidence type="ECO:0000313" key="17">
    <source>
        <dbReference type="Proteomes" id="UP000527324"/>
    </source>
</evidence>
<comment type="caution">
    <text evidence="16">The sequence shown here is derived from an EMBL/GenBank/DDBJ whole genome shotgun (WGS) entry which is preliminary data.</text>
</comment>
<organism evidence="16 17">
    <name type="scientific">Brevundimonas aurantiaca</name>
    <dbReference type="NCBI Taxonomy" id="74316"/>
    <lineage>
        <taxon>Bacteria</taxon>
        <taxon>Pseudomonadati</taxon>
        <taxon>Pseudomonadota</taxon>
        <taxon>Alphaproteobacteria</taxon>
        <taxon>Caulobacterales</taxon>
        <taxon>Caulobacteraceae</taxon>
        <taxon>Brevundimonas</taxon>
    </lineage>
</organism>
<dbReference type="SUPFAM" id="SSF56935">
    <property type="entry name" value="Porins"/>
    <property type="match status" value="1"/>
</dbReference>
<dbReference type="PANTHER" id="PTHR32552">
    <property type="entry name" value="FERRICHROME IRON RECEPTOR-RELATED"/>
    <property type="match status" value="1"/>
</dbReference>
<evidence type="ECO:0000256" key="11">
    <source>
        <dbReference type="PROSITE-ProRule" id="PRU01360"/>
    </source>
</evidence>
<comment type="subcellular location">
    <subcellularLocation>
        <location evidence="1 11">Cell outer membrane</location>
        <topology evidence="1 11">Multi-pass membrane protein</topology>
    </subcellularLocation>
</comment>
<feature type="signal peptide" evidence="13">
    <location>
        <begin position="1"/>
        <end position="24"/>
    </location>
</feature>
<reference evidence="16 17" key="1">
    <citation type="submission" date="2020-08" db="EMBL/GenBank/DDBJ databases">
        <title>Genomic Encyclopedia of Type Strains, Phase IV (KMG-IV): sequencing the most valuable type-strain genomes for metagenomic binning, comparative biology and taxonomic classification.</title>
        <authorList>
            <person name="Goeker M."/>
        </authorList>
    </citation>
    <scope>NUCLEOTIDE SEQUENCE [LARGE SCALE GENOMIC DNA]</scope>
    <source>
        <strain evidence="16 17">DSM 4731</strain>
    </source>
</reference>
<dbReference type="Pfam" id="PF07715">
    <property type="entry name" value="Plug"/>
    <property type="match status" value="1"/>
</dbReference>
<dbReference type="InterPro" id="IPR000531">
    <property type="entry name" value="Beta-barrel_TonB"/>
</dbReference>
<keyword evidence="17" id="KW-1185">Reference proteome</keyword>
<evidence type="ECO:0000256" key="7">
    <source>
        <dbReference type="ARBA" id="ARBA00023065"/>
    </source>
</evidence>
<feature type="domain" description="TonB-dependent receptor plug" evidence="15">
    <location>
        <begin position="47"/>
        <end position="154"/>
    </location>
</feature>
<keyword evidence="16" id="KW-0675">Receptor</keyword>
<evidence type="ECO:0000256" key="8">
    <source>
        <dbReference type="ARBA" id="ARBA00023077"/>
    </source>
</evidence>
<evidence type="ECO:0000256" key="6">
    <source>
        <dbReference type="ARBA" id="ARBA00023004"/>
    </source>
</evidence>
<evidence type="ECO:0000256" key="4">
    <source>
        <dbReference type="ARBA" id="ARBA00022496"/>
    </source>
</evidence>
<dbReference type="InterPro" id="IPR036942">
    <property type="entry name" value="Beta-barrel_TonB_sf"/>
</dbReference>
<feature type="domain" description="TonB-dependent receptor-like beta-barrel" evidence="14">
    <location>
        <begin position="246"/>
        <end position="728"/>
    </location>
</feature>
<accession>A0A7W9F9V2</accession>
<keyword evidence="9 11" id="KW-0472">Membrane</keyword>
<comment type="similarity">
    <text evidence="11 12">Belongs to the TonB-dependent receptor family.</text>
</comment>